<dbReference type="EMBL" id="KJ675568">
    <property type="protein sequence ID" value="AIZ35782.1"/>
    <property type="molecule type" value="Genomic_DNA"/>
</dbReference>
<dbReference type="OrthoDB" id="15008at10239"/>
<gene>
    <name evidence="1" type="ORF">PAV19gp21</name>
</gene>
<keyword evidence="2" id="KW-1185">Reference proteome</keyword>
<proteinExistence type="predicted"/>
<organism evidence="1 2">
    <name type="scientific">Psittacine adenovirus 3</name>
    <dbReference type="NCBI Taxonomy" id="1580497"/>
    <lineage>
        <taxon>Viruses</taxon>
        <taxon>Varidnaviria</taxon>
        <taxon>Bamfordvirae</taxon>
        <taxon>Preplasmiviricota</taxon>
        <taxon>Polisuviricotina</taxon>
        <taxon>Pharingeaviricetes</taxon>
        <taxon>Rowavirales</taxon>
        <taxon>Adenoviridae</taxon>
        <taxon>Barthadenovirus</taxon>
        <taxon>Barthadenovirus amazonae</taxon>
        <taxon>Psittacine atadenovirus A</taxon>
    </lineage>
</organism>
<protein>
    <submittedName>
        <fullName evidence="1">E4.3 protein</fullName>
    </submittedName>
</protein>
<name>A0A0A7JTJ9_9ADEN</name>
<dbReference type="RefSeq" id="YP_009112733.1">
    <property type="nucleotide sequence ID" value="NC_025962.1"/>
</dbReference>
<evidence type="ECO:0000313" key="1">
    <source>
        <dbReference type="EMBL" id="AIZ35782.1"/>
    </source>
</evidence>
<dbReference type="KEGG" id="vg:22647559"/>
<accession>A0A0A7JTJ9</accession>
<dbReference type="GeneID" id="22647559"/>
<dbReference type="Proteomes" id="UP000118842">
    <property type="component" value="Segment"/>
</dbReference>
<evidence type="ECO:0000313" key="2">
    <source>
        <dbReference type="Proteomes" id="UP000118842"/>
    </source>
</evidence>
<sequence>MACARGPAHCVALLEQKYVVLEDITGMLPPPIKRIISLSFCRLPVCRNLLHCHCLSPYNLQCRCSTLIVKLVCEASLPVTRIVKNYSTCCSRFDVTQCASTLYVETPRVSAGQVYSVLQECNTEPEMLPISSGACIILKNTCRPSVVVTLLIRMVNLASPSRFGYHVGDPGERGGELENGRYCLLRFIDSAGLIQERLVKSLHFEDARAEEPTYPPPRFESGRWRCFYWPEACECEERCSCSNFHSITLSPSSVRDYLLSNLTKPLALWRYVQVHF</sequence>
<reference evidence="1 2" key="1">
    <citation type="journal article" date="2014" name="PLoS Negl. Trop. Dis.">
        <title>A novel psittacine adenovirus identified during an outbreak of avian chlamydiosis and human psittacosis: zoonosis associated with virus-bacterium coinfection in birds.</title>
        <authorList>
            <person name="To K.K.W."/>
            <person name="Tse H."/>
            <person name="Chan W.M."/>
            <person name="Lau P.I.T."/>
            <person name="Luk G."/>
            <person name="Graydon R."/>
            <person name="Choi G."/>
            <person name="Chan J.F.W."/>
            <person name="Cheng V.C.C."/>
            <person name="Chan K.H."/>
            <person name="Yuen K.Y."/>
        </authorList>
    </citation>
    <scope>NUCLEOTIDE SEQUENCE [LARGE SCALE GENOMIC DNA]</scope>
    <source>
        <strain evidence="1">HKU/Parrot19</strain>
    </source>
</reference>